<comment type="similarity">
    <text evidence="1">Belongs to the bacterial reverse transcriptase family.</text>
</comment>
<accession>A0ABW5YX39</accession>
<dbReference type="InterPro" id="IPR043502">
    <property type="entry name" value="DNA/RNA_pol_sf"/>
</dbReference>
<dbReference type="InterPro" id="IPR036526">
    <property type="entry name" value="C-N_Hydrolase_sf"/>
</dbReference>
<dbReference type="CDD" id="cd01646">
    <property type="entry name" value="RT_Bac_retron_I"/>
    <property type="match status" value="1"/>
</dbReference>
<dbReference type="PANTHER" id="PTHR34047">
    <property type="entry name" value="NUCLEAR INTRON MATURASE 1, MITOCHONDRIAL-RELATED"/>
    <property type="match status" value="1"/>
</dbReference>
<dbReference type="SUPFAM" id="SSF56317">
    <property type="entry name" value="Carbon-nitrogen hydrolase"/>
    <property type="match status" value="1"/>
</dbReference>
<feature type="domain" description="Reverse transcriptase" evidence="2">
    <location>
        <begin position="162"/>
        <end position="299"/>
    </location>
</feature>
<dbReference type="Pfam" id="PF00078">
    <property type="entry name" value="RVT_1"/>
    <property type="match status" value="1"/>
</dbReference>
<dbReference type="RefSeq" id="WP_380920840.1">
    <property type="nucleotide sequence ID" value="NZ_JBHUPE010000004.1"/>
</dbReference>
<name>A0ABW5YX39_9SPHI</name>
<dbReference type="InterPro" id="IPR000477">
    <property type="entry name" value="RT_dom"/>
</dbReference>
<evidence type="ECO:0000256" key="1">
    <source>
        <dbReference type="ARBA" id="ARBA00034120"/>
    </source>
</evidence>
<reference evidence="4" key="1">
    <citation type="journal article" date="2019" name="Int. J. Syst. Evol. Microbiol.">
        <title>The Global Catalogue of Microorganisms (GCM) 10K type strain sequencing project: providing services to taxonomists for standard genome sequencing and annotation.</title>
        <authorList>
            <consortium name="The Broad Institute Genomics Platform"/>
            <consortium name="The Broad Institute Genome Sequencing Center for Infectious Disease"/>
            <person name="Wu L."/>
            <person name="Ma J."/>
        </authorList>
    </citation>
    <scope>NUCLEOTIDE SEQUENCE [LARGE SCALE GENOMIC DNA]</scope>
    <source>
        <strain evidence="4">KCTC 22209</strain>
    </source>
</reference>
<dbReference type="GO" id="GO:0003964">
    <property type="term" value="F:RNA-directed DNA polymerase activity"/>
    <property type="evidence" value="ECO:0007669"/>
    <property type="project" value="UniProtKB-KW"/>
</dbReference>
<dbReference type="SUPFAM" id="SSF56672">
    <property type="entry name" value="DNA/RNA polymerases"/>
    <property type="match status" value="1"/>
</dbReference>
<evidence type="ECO:0000313" key="3">
    <source>
        <dbReference type="EMBL" id="MFD2904670.1"/>
    </source>
</evidence>
<keyword evidence="3" id="KW-0548">Nucleotidyltransferase</keyword>
<keyword evidence="3" id="KW-0808">Transferase</keyword>
<evidence type="ECO:0000259" key="2">
    <source>
        <dbReference type="Pfam" id="PF00078"/>
    </source>
</evidence>
<dbReference type="InterPro" id="IPR051083">
    <property type="entry name" value="GrpII_Intron_Splice-Mob/Def"/>
</dbReference>
<organism evidence="3 4">
    <name type="scientific">Sphingobacterium anhuiense</name>
    <dbReference type="NCBI Taxonomy" id="493780"/>
    <lineage>
        <taxon>Bacteria</taxon>
        <taxon>Pseudomonadati</taxon>
        <taxon>Bacteroidota</taxon>
        <taxon>Sphingobacteriia</taxon>
        <taxon>Sphingobacteriales</taxon>
        <taxon>Sphingobacteriaceae</taxon>
        <taxon>Sphingobacterium</taxon>
    </lineage>
</organism>
<gene>
    <name evidence="3" type="ORF">ACFS6I_12080</name>
</gene>
<keyword evidence="3" id="KW-0695">RNA-directed DNA polymerase</keyword>
<keyword evidence="4" id="KW-1185">Reference proteome</keyword>
<proteinExistence type="inferred from homology"/>
<dbReference type="Proteomes" id="UP001597509">
    <property type="component" value="Unassembled WGS sequence"/>
</dbReference>
<evidence type="ECO:0000313" key="4">
    <source>
        <dbReference type="Proteomes" id="UP001597509"/>
    </source>
</evidence>
<dbReference type="EMBL" id="JBHUPE010000004">
    <property type="protein sequence ID" value="MFD2904670.1"/>
    <property type="molecule type" value="Genomic_DNA"/>
</dbReference>
<dbReference type="PANTHER" id="PTHR34047:SF8">
    <property type="entry name" value="PROTEIN YKFC"/>
    <property type="match status" value="1"/>
</dbReference>
<protein>
    <submittedName>
        <fullName evidence="3">RNA-directed DNA polymerase</fullName>
    </submittedName>
</protein>
<comment type="caution">
    <text evidence="3">The sequence shown here is derived from an EMBL/GenBank/DDBJ whole genome shotgun (WGS) entry which is preliminary data.</text>
</comment>
<sequence>MNILREDIISAYKQLKSFLYHENLQICATKIVDFESDFENNIATVLDYLNSSTSPEWGKKDTYFTIIKNYDAVNGGLVFTDVKQRWNSVKNNIKNVNFRIISDLSIETHLVSIIWINKVAKQYEIRLSSSCYGTRLQKQDDNNLRAKLFTNYLHDYKNWQVSGIESIKNEFKNGKGVIAVTADIKAFYHNVDYKVINDHEFYKNLSSDIEFTSDMQDISDKVFFLIDRWSQNVYSELSNKSKSTYYLEHVGLPIGLPLSKVLANLILKEFDDKIHDELSPVYYGRYVDDLFLVVKSNPKINSRNIFWEHLKSRLDLKISGDCANVGLNLKNAGKSDFSFNIDKEKFFYLDSKYGKNLVKDIEEELNKNSSEWRFVPENGEALERLSEEILTASTNSTEPTNSLRKSDGISVRRLKFAHYISTVESYAIDHPYNFWKEAIKKLTEIVNSIIIDPFTISDYIQYLPRFLRLLVFSKNEYLLKSVENSLIWTCTELKNLKSDEDNDGVSQQAIKMADYISQIISEAKLTGTNFFKDYVSKGFAGESLSYFLSDLHFLPLNSIFTNYGFLLERFLNESKTESSKYECGDYSHLKSALDFKFAQIIKSKDFLLTKANEKVSNFGFFFYTRPLSIFGISQAVENFVIHKPFFECLCKLYDRVVVYPDIRSINNGHEINILNINKDNPKVALSSYLLNYDSWLKSVRKLPEPDGTRWNRLYNLMNEILKSKTKSDIVVFPELCLSEFSVSQIHRMIRQSSIIFIGGIDYKYDRTNKTAINRMVYLLPVKEGRTIYHLQLIQEKAIGAIHEMADLDRIEGLRLICTNPDKYIIRYSGFSFSSLICNEFLNIDYRTKLRGEVDALFLLEWNQDLVYYNSLVEATSNDLHTFIVQVNNLCYGDTRLRGPYKEDYERDVARVRGGEVDYFVIAKLETQALREFQNYHISPTKAGSKFKPVPTGFEISYARKLTK</sequence>